<dbReference type="Gene3D" id="4.10.240.10">
    <property type="entry name" value="Zn(2)-C6 fungal-type DNA-binding domain"/>
    <property type="match status" value="1"/>
</dbReference>
<accession>A0A316YST5</accession>
<dbReference type="InParanoid" id="A0A316YST5"/>
<evidence type="ECO:0000256" key="1">
    <source>
        <dbReference type="ARBA" id="ARBA00004123"/>
    </source>
</evidence>
<dbReference type="GeneID" id="37045801"/>
<dbReference type="AlphaFoldDB" id="A0A316YST5"/>
<dbReference type="PANTHER" id="PTHR37534:SF46">
    <property type="entry name" value="ZN(II)2CYS6 TRANSCRIPTION FACTOR (EUROFUNG)"/>
    <property type="match status" value="1"/>
</dbReference>
<dbReference type="EMBL" id="KZ819635">
    <property type="protein sequence ID" value="PWN91083.1"/>
    <property type="molecule type" value="Genomic_DNA"/>
</dbReference>
<organism evidence="5 6">
    <name type="scientific">Acaromyces ingoldii</name>
    <dbReference type="NCBI Taxonomy" id="215250"/>
    <lineage>
        <taxon>Eukaryota</taxon>
        <taxon>Fungi</taxon>
        <taxon>Dikarya</taxon>
        <taxon>Basidiomycota</taxon>
        <taxon>Ustilaginomycotina</taxon>
        <taxon>Exobasidiomycetes</taxon>
        <taxon>Exobasidiales</taxon>
        <taxon>Cryptobasidiaceae</taxon>
        <taxon>Acaromyces</taxon>
    </lineage>
</organism>
<dbReference type="RefSeq" id="XP_025378281.1">
    <property type="nucleotide sequence ID" value="XM_025523885.1"/>
</dbReference>
<dbReference type="PROSITE" id="PS00463">
    <property type="entry name" value="ZN2_CY6_FUNGAL_1"/>
    <property type="match status" value="1"/>
</dbReference>
<dbReference type="InterPro" id="IPR036864">
    <property type="entry name" value="Zn2-C6_fun-type_DNA-bd_sf"/>
</dbReference>
<dbReference type="GO" id="GO:0000981">
    <property type="term" value="F:DNA-binding transcription factor activity, RNA polymerase II-specific"/>
    <property type="evidence" value="ECO:0007669"/>
    <property type="project" value="InterPro"/>
</dbReference>
<name>A0A316YST5_9BASI</name>
<feature type="compositionally biased region" description="Polar residues" evidence="3">
    <location>
        <begin position="81"/>
        <end position="93"/>
    </location>
</feature>
<dbReference type="CDD" id="cd00067">
    <property type="entry name" value="GAL4"/>
    <property type="match status" value="1"/>
</dbReference>
<evidence type="ECO:0000313" key="5">
    <source>
        <dbReference type="EMBL" id="PWN91083.1"/>
    </source>
</evidence>
<feature type="region of interest" description="Disordered" evidence="3">
    <location>
        <begin position="53"/>
        <end position="108"/>
    </location>
</feature>
<sequence length="655" mass="72660">MDEVRRHKKVVRSRNGCLTCKRRKVKCDERRPSCVRCEVETRQCAGYPQQMRPRVLGLGTSPSASSRGDATLDSSRDCLPSSASNLSVSTPSASVRPLSPRGGRAGAQDLTTSDFEHLLASVMRSYETDESPSARQLSAGPLDWMNCDQTTEMHDESPAAMLLSLGHRQDGQETRSYSIGTNGCHPGDASHTEATLQERIQRICTTPLQLEAVSRFFNFVLQTFHLVPAEANVWRKVFGELCLSSTLTVSFVTAVGLISLSLVGPVNRRALAHAHLSRCLKQWFHLVELEPCERTELQTLEILAGAILVGHVEQFDNGLGRQTKECVDRAMDVVLLLIATPPSSSALDMGPGSPFRFLCRVLLWWYVLSRTLSLAPGPSRSGPLLDAVRAWETETGTESVLECTQCVCGWPIDLLDAVSRIVLLSERLQGQIDTTATTSTRDSMQRSYTRGADIINFVSSDSVVTEARSIELQIRSCRPQLVRQDTFEAAAMRYTIFEVLQAGVLIYFSTTLLGDTTRVTGEINRVMAFLNRRQRRAGARDGDDDDEDCPATRDSPSHAHADVPPSTPTASWQDRAPDGALIWSYLQAATNVTDAREQALCRSTLLDWRRQADCGATEICVELVEDVWRQSASAQRTSTWHEVLRERKWSQLLLF</sequence>
<gene>
    <name evidence="5" type="ORF">FA10DRAFT_284031</name>
</gene>
<dbReference type="Pfam" id="PF00172">
    <property type="entry name" value="Zn_clus"/>
    <property type="match status" value="1"/>
</dbReference>
<dbReference type="PANTHER" id="PTHR37534">
    <property type="entry name" value="TRANSCRIPTIONAL ACTIVATOR PROTEIN UGA3"/>
    <property type="match status" value="1"/>
</dbReference>
<keyword evidence="6" id="KW-1185">Reference proteome</keyword>
<comment type="subcellular location">
    <subcellularLocation>
        <location evidence="1">Nucleus</location>
    </subcellularLocation>
</comment>
<dbReference type="SUPFAM" id="SSF57701">
    <property type="entry name" value="Zn2/Cys6 DNA-binding domain"/>
    <property type="match status" value="1"/>
</dbReference>
<dbReference type="InterPro" id="IPR001138">
    <property type="entry name" value="Zn2Cys6_DnaBD"/>
</dbReference>
<reference evidence="5 6" key="1">
    <citation type="journal article" date="2018" name="Mol. Biol. Evol.">
        <title>Broad Genomic Sampling Reveals a Smut Pathogenic Ancestry of the Fungal Clade Ustilaginomycotina.</title>
        <authorList>
            <person name="Kijpornyongpan T."/>
            <person name="Mondo S.J."/>
            <person name="Barry K."/>
            <person name="Sandor L."/>
            <person name="Lee J."/>
            <person name="Lipzen A."/>
            <person name="Pangilinan J."/>
            <person name="LaButti K."/>
            <person name="Hainaut M."/>
            <person name="Henrissat B."/>
            <person name="Grigoriev I.V."/>
            <person name="Spatafora J.W."/>
            <person name="Aime M.C."/>
        </authorList>
    </citation>
    <scope>NUCLEOTIDE SEQUENCE [LARGE SCALE GENOMIC DNA]</scope>
    <source>
        <strain evidence="5 6">MCA 4198</strain>
    </source>
</reference>
<evidence type="ECO:0000313" key="6">
    <source>
        <dbReference type="Proteomes" id="UP000245768"/>
    </source>
</evidence>
<dbReference type="Proteomes" id="UP000245768">
    <property type="component" value="Unassembled WGS sequence"/>
</dbReference>
<dbReference type="SMART" id="SM00066">
    <property type="entry name" value="GAL4"/>
    <property type="match status" value="1"/>
</dbReference>
<dbReference type="GO" id="GO:0005634">
    <property type="term" value="C:nucleus"/>
    <property type="evidence" value="ECO:0007669"/>
    <property type="project" value="UniProtKB-SubCell"/>
</dbReference>
<evidence type="ECO:0000256" key="3">
    <source>
        <dbReference type="SAM" id="MobiDB-lite"/>
    </source>
</evidence>
<feature type="region of interest" description="Disordered" evidence="3">
    <location>
        <begin position="534"/>
        <end position="571"/>
    </location>
</feature>
<evidence type="ECO:0000256" key="2">
    <source>
        <dbReference type="ARBA" id="ARBA00023242"/>
    </source>
</evidence>
<dbReference type="InterPro" id="IPR021858">
    <property type="entry name" value="Fun_TF"/>
</dbReference>
<evidence type="ECO:0000259" key="4">
    <source>
        <dbReference type="PROSITE" id="PS50048"/>
    </source>
</evidence>
<dbReference type="OrthoDB" id="5419315at2759"/>
<dbReference type="Pfam" id="PF11951">
    <property type="entry name" value="Fungal_trans_2"/>
    <property type="match status" value="2"/>
</dbReference>
<feature type="domain" description="Zn(2)-C6 fungal-type" evidence="4">
    <location>
        <begin position="16"/>
        <end position="44"/>
    </location>
</feature>
<protein>
    <recommendedName>
        <fullName evidence="4">Zn(2)-C6 fungal-type domain-containing protein</fullName>
    </recommendedName>
</protein>
<dbReference type="PROSITE" id="PS50048">
    <property type="entry name" value="ZN2_CY6_FUNGAL_2"/>
    <property type="match status" value="1"/>
</dbReference>
<dbReference type="STRING" id="215250.A0A316YST5"/>
<dbReference type="GO" id="GO:0008270">
    <property type="term" value="F:zinc ion binding"/>
    <property type="evidence" value="ECO:0007669"/>
    <property type="project" value="InterPro"/>
</dbReference>
<proteinExistence type="predicted"/>
<keyword evidence="2" id="KW-0539">Nucleus</keyword>